<evidence type="ECO:0000313" key="1">
    <source>
        <dbReference type="EMBL" id="KAL0323406.1"/>
    </source>
</evidence>
<sequence length="198" mass="22088">MLWAGDLEAPPRASISTSSRQCFKHKDEFEAGPRAPASRWCFEVASSSGLFASRHCLQHAQSPRCSGLVISRHRLEHRFQRARGSASSTGLEVASSSGMFASRHCLQHHNLEHKAHEARLVTSRHHLEHRFRRARGTLASSSLHLKARPRPLGACPPNHRQVEAAPLPSSSSRHCLELTRPTWFELGSFPIQPPTLMC</sequence>
<comment type="caution">
    <text evidence="1">The sequence shown here is derived from an EMBL/GenBank/DDBJ whole genome shotgun (WGS) entry which is preliminary data.</text>
</comment>
<dbReference type="EMBL" id="JACGWK010000012">
    <property type="protein sequence ID" value="KAL0323406.1"/>
    <property type="molecule type" value="Genomic_DNA"/>
</dbReference>
<proteinExistence type="predicted"/>
<protein>
    <submittedName>
        <fullName evidence="1">Uncharacterized protein</fullName>
    </submittedName>
</protein>
<gene>
    <name evidence="1" type="ORF">Sangu_1959900</name>
</gene>
<name>A0AAW2LYU9_9LAMI</name>
<reference evidence="1" key="1">
    <citation type="submission" date="2020-06" db="EMBL/GenBank/DDBJ databases">
        <authorList>
            <person name="Li T."/>
            <person name="Hu X."/>
            <person name="Zhang T."/>
            <person name="Song X."/>
            <person name="Zhang H."/>
            <person name="Dai N."/>
            <person name="Sheng W."/>
            <person name="Hou X."/>
            <person name="Wei L."/>
        </authorList>
    </citation>
    <scope>NUCLEOTIDE SEQUENCE</scope>
    <source>
        <strain evidence="1">G01</strain>
        <tissue evidence="1">Leaf</tissue>
    </source>
</reference>
<dbReference type="AlphaFoldDB" id="A0AAW2LYU9"/>
<organism evidence="1">
    <name type="scientific">Sesamum angustifolium</name>
    <dbReference type="NCBI Taxonomy" id="2727405"/>
    <lineage>
        <taxon>Eukaryota</taxon>
        <taxon>Viridiplantae</taxon>
        <taxon>Streptophyta</taxon>
        <taxon>Embryophyta</taxon>
        <taxon>Tracheophyta</taxon>
        <taxon>Spermatophyta</taxon>
        <taxon>Magnoliopsida</taxon>
        <taxon>eudicotyledons</taxon>
        <taxon>Gunneridae</taxon>
        <taxon>Pentapetalae</taxon>
        <taxon>asterids</taxon>
        <taxon>lamiids</taxon>
        <taxon>Lamiales</taxon>
        <taxon>Pedaliaceae</taxon>
        <taxon>Sesamum</taxon>
    </lineage>
</organism>
<reference evidence="1" key="2">
    <citation type="journal article" date="2024" name="Plant">
        <title>Genomic evolution and insights into agronomic trait innovations of Sesamum species.</title>
        <authorList>
            <person name="Miao H."/>
            <person name="Wang L."/>
            <person name="Qu L."/>
            <person name="Liu H."/>
            <person name="Sun Y."/>
            <person name="Le M."/>
            <person name="Wang Q."/>
            <person name="Wei S."/>
            <person name="Zheng Y."/>
            <person name="Lin W."/>
            <person name="Duan Y."/>
            <person name="Cao H."/>
            <person name="Xiong S."/>
            <person name="Wang X."/>
            <person name="Wei L."/>
            <person name="Li C."/>
            <person name="Ma Q."/>
            <person name="Ju M."/>
            <person name="Zhao R."/>
            <person name="Li G."/>
            <person name="Mu C."/>
            <person name="Tian Q."/>
            <person name="Mei H."/>
            <person name="Zhang T."/>
            <person name="Gao T."/>
            <person name="Zhang H."/>
        </authorList>
    </citation>
    <scope>NUCLEOTIDE SEQUENCE</scope>
    <source>
        <strain evidence="1">G01</strain>
    </source>
</reference>
<accession>A0AAW2LYU9</accession>